<organism evidence="1 2">
    <name type="scientific">Striga asiatica</name>
    <name type="common">Asiatic witchweed</name>
    <name type="synonym">Buchnera asiatica</name>
    <dbReference type="NCBI Taxonomy" id="4170"/>
    <lineage>
        <taxon>Eukaryota</taxon>
        <taxon>Viridiplantae</taxon>
        <taxon>Streptophyta</taxon>
        <taxon>Embryophyta</taxon>
        <taxon>Tracheophyta</taxon>
        <taxon>Spermatophyta</taxon>
        <taxon>Magnoliopsida</taxon>
        <taxon>eudicotyledons</taxon>
        <taxon>Gunneridae</taxon>
        <taxon>Pentapetalae</taxon>
        <taxon>asterids</taxon>
        <taxon>lamiids</taxon>
        <taxon>Lamiales</taxon>
        <taxon>Orobanchaceae</taxon>
        <taxon>Buchnereae</taxon>
        <taxon>Striga</taxon>
    </lineage>
</organism>
<feature type="non-terminal residue" evidence="1">
    <location>
        <position position="1"/>
    </location>
</feature>
<evidence type="ECO:0000313" key="2">
    <source>
        <dbReference type="Proteomes" id="UP000325081"/>
    </source>
</evidence>
<dbReference type="OrthoDB" id="4768at2759"/>
<sequence length="198" mass="22271">VKVDMGEPIFKALDVPTRLAPNKVHFVAKARFDVDGSIWNVTCIMSVQKPARYTFSSQLFQPKLARNLSITLCTLPEQTLSLFKFSLQVTLKCAFGRVGQAQSKDIHSERDCSFAGNASQLSVLLFIFAEGIASVVLDTLVMNKRQGMLSVGVQETAGDGRQYSRAMLFWHFKRPLRLTLWVYGHIFKAFNFNESLKS</sequence>
<evidence type="ECO:0000313" key="1">
    <source>
        <dbReference type="EMBL" id="GER50552.1"/>
    </source>
</evidence>
<protein>
    <submittedName>
        <fullName evidence="1">Diaminopimelate epimerase family protein</fullName>
    </submittedName>
</protein>
<dbReference type="EMBL" id="BKCP01009337">
    <property type="protein sequence ID" value="GER50552.1"/>
    <property type="molecule type" value="Genomic_DNA"/>
</dbReference>
<proteinExistence type="predicted"/>
<dbReference type="AlphaFoldDB" id="A0A5A7QZN4"/>
<gene>
    <name evidence="1" type="ORF">STAS_27871</name>
</gene>
<dbReference type="Proteomes" id="UP000325081">
    <property type="component" value="Unassembled WGS sequence"/>
</dbReference>
<accession>A0A5A7QZN4</accession>
<keyword evidence="2" id="KW-1185">Reference proteome</keyword>
<reference evidence="2" key="1">
    <citation type="journal article" date="2019" name="Curr. Biol.">
        <title>Genome Sequence of Striga asiatica Provides Insight into the Evolution of Plant Parasitism.</title>
        <authorList>
            <person name="Yoshida S."/>
            <person name="Kim S."/>
            <person name="Wafula E.K."/>
            <person name="Tanskanen J."/>
            <person name="Kim Y.M."/>
            <person name="Honaas L."/>
            <person name="Yang Z."/>
            <person name="Spallek T."/>
            <person name="Conn C.E."/>
            <person name="Ichihashi Y."/>
            <person name="Cheong K."/>
            <person name="Cui S."/>
            <person name="Der J.P."/>
            <person name="Gundlach H."/>
            <person name="Jiao Y."/>
            <person name="Hori C."/>
            <person name="Ishida J.K."/>
            <person name="Kasahara H."/>
            <person name="Kiba T."/>
            <person name="Kim M.S."/>
            <person name="Koo N."/>
            <person name="Laohavisit A."/>
            <person name="Lee Y.H."/>
            <person name="Lumba S."/>
            <person name="McCourt P."/>
            <person name="Mortimer J.C."/>
            <person name="Mutuku J.M."/>
            <person name="Nomura T."/>
            <person name="Sasaki-Sekimoto Y."/>
            <person name="Seto Y."/>
            <person name="Wang Y."/>
            <person name="Wakatake T."/>
            <person name="Sakakibara H."/>
            <person name="Demura T."/>
            <person name="Yamaguchi S."/>
            <person name="Yoneyama K."/>
            <person name="Manabe R.I."/>
            <person name="Nelson D.C."/>
            <person name="Schulman A.H."/>
            <person name="Timko M.P."/>
            <person name="dePamphilis C.W."/>
            <person name="Choi D."/>
            <person name="Shirasu K."/>
        </authorList>
    </citation>
    <scope>NUCLEOTIDE SEQUENCE [LARGE SCALE GENOMIC DNA]</scope>
    <source>
        <strain evidence="2">cv. UVA1</strain>
    </source>
</reference>
<name>A0A5A7QZN4_STRAF</name>
<comment type="caution">
    <text evidence="1">The sequence shown here is derived from an EMBL/GenBank/DDBJ whole genome shotgun (WGS) entry which is preliminary data.</text>
</comment>